<dbReference type="SMART" id="SM00481">
    <property type="entry name" value="POLIIIAc"/>
    <property type="match status" value="1"/>
</dbReference>
<feature type="domain" description="Polymerase/histidinol phosphatase N-terminal" evidence="1">
    <location>
        <begin position="3"/>
        <end position="83"/>
    </location>
</feature>
<dbReference type="PANTHER" id="PTHR42924">
    <property type="entry name" value="EXONUCLEASE"/>
    <property type="match status" value="1"/>
</dbReference>
<dbReference type="STRING" id="1027249.SAMN05216179_0331"/>
<sequence length="258" mass="29682">MIIDFHSHVKISKKSTFMPEYFREMMEEAKGNGLTALALTEHFNTTRFYDIYRFLDENYSYSEGFYNIAGLKLFPGIEVDVKEVGHILLIGDRKDIVLIWEQLEPHLQEESFISFNELMDLADRYGVLKIGGHPYRESTPLAKNVTRDQLRRLDALDLNGKDLYTKGIETCKKEVEALAVEIKLPIVGGSDTHQFLQYGSVVNDFEEECSTSDELKQLITNRRYQIQIAEQLPLKVKSATLVKKYMKKALKEADSLTV</sequence>
<dbReference type="EMBL" id="FRCZ01000001">
    <property type="protein sequence ID" value="SHM51234.1"/>
    <property type="molecule type" value="Genomic_DNA"/>
</dbReference>
<dbReference type="Proteomes" id="UP000184184">
    <property type="component" value="Unassembled WGS sequence"/>
</dbReference>
<organism evidence="2 3">
    <name type="scientific">Gracilibacillus kekensis</name>
    <dbReference type="NCBI Taxonomy" id="1027249"/>
    <lineage>
        <taxon>Bacteria</taxon>
        <taxon>Bacillati</taxon>
        <taxon>Bacillota</taxon>
        <taxon>Bacilli</taxon>
        <taxon>Bacillales</taxon>
        <taxon>Bacillaceae</taxon>
        <taxon>Gracilibacillus</taxon>
    </lineage>
</organism>
<reference evidence="2 3" key="1">
    <citation type="submission" date="2016-11" db="EMBL/GenBank/DDBJ databases">
        <authorList>
            <person name="Jaros S."/>
            <person name="Januszkiewicz K."/>
            <person name="Wedrychowicz H."/>
        </authorList>
    </citation>
    <scope>NUCLEOTIDE SEQUENCE [LARGE SCALE GENOMIC DNA]</scope>
    <source>
        <strain evidence="2 3">CGMCC 1.10681</strain>
    </source>
</reference>
<dbReference type="InterPro" id="IPR052018">
    <property type="entry name" value="PHP_domain"/>
</dbReference>
<dbReference type="SUPFAM" id="SSF89550">
    <property type="entry name" value="PHP domain-like"/>
    <property type="match status" value="1"/>
</dbReference>
<dbReference type="RefSeq" id="WP_073199043.1">
    <property type="nucleotide sequence ID" value="NZ_FRCZ01000001.1"/>
</dbReference>
<dbReference type="InterPro" id="IPR003141">
    <property type="entry name" value="Pol/His_phosphatase_N"/>
</dbReference>
<gene>
    <name evidence="2" type="ORF">SAMN05216179_0331</name>
</gene>
<dbReference type="AlphaFoldDB" id="A0A1M7JE22"/>
<dbReference type="Gene3D" id="3.20.20.140">
    <property type="entry name" value="Metal-dependent hydrolases"/>
    <property type="match status" value="1"/>
</dbReference>
<dbReference type="GO" id="GO:0035312">
    <property type="term" value="F:5'-3' DNA exonuclease activity"/>
    <property type="evidence" value="ECO:0007669"/>
    <property type="project" value="TreeGrafter"/>
</dbReference>
<dbReference type="InterPro" id="IPR016195">
    <property type="entry name" value="Pol/histidinol_Pase-like"/>
</dbReference>
<proteinExistence type="predicted"/>
<dbReference type="PANTHER" id="PTHR42924:SF3">
    <property type="entry name" value="POLYMERASE_HISTIDINOL PHOSPHATASE N-TERMINAL DOMAIN-CONTAINING PROTEIN"/>
    <property type="match status" value="1"/>
</dbReference>
<evidence type="ECO:0000313" key="3">
    <source>
        <dbReference type="Proteomes" id="UP000184184"/>
    </source>
</evidence>
<evidence type="ECO:0000259" key="1">
    <source>
        <dbReference type="SMART" id="SM00481"/>
    </source>
</evidence>
<keyword evidence="3" id="KW-1185">Reference proteome</keyword>
<accession>A0A1M7JE22</accession>
<dbReference type="OrthoDB" id="9777619at2"/>
<protein>
    <recommendedName>
        <fullName evidence="1">Polymerase/histidinol phosphatase N-terminal domain-containing protein</fullName>
    </recommendedName>
</protein>
<dbReference type="GO" id="GO:0004534">
    <property type="term" value="F:5'-3' RNA exonuclease activity"/>
    <property type="evidence" value="ECO:0007669"/>
    <property type="project" value="TreeGrafter"/>
</dbReference>
<evidence type="ECO:0000313" key="2">
    <source>
        <dbReference type="EMBL" id="SHM51234.1"/>
    </source>
</evidence>
<name>A0A1M7JE22_9BACI</name>